<reference evidence="1 2" key="1">
    <citation type="submission" date="2021-06" db="EMBL/GenBank/DDBJ databases">
        <title>Caerostris extrusa draft genome.</title>
        <authorList>
            <person name="Kono N."/>
            <person name="Arakawa K."/>
        </authorList>
    </citation>
    <scope>NUCLEOTIDE SEQUENCE [LARGE SCALE GENOMIC DNA]</scope>
</reference>
<dbReference type="AlphaFoldDB" id="A0AAV4NTG4"/>
<comment type="caution">
    <text evidence="1">The sequence shown here is derived from an EMBL/GenBank/DDBJ whole genome shotgun (WGS) entry which is preliminary data.</text>
</comment>
<evidence type="ECO:0000313" key="1">
    <source>
        <dbReference type="EMBL" id="GIX88066.1"/>
    </source>
</evidence>
<name>A0AAV4NTG4_CAEEX</name>
<sequence>MQHYVHRWSEKQMREYVTPCWVPFTDYLPVFEKGMIAHGNKSHAPICYREPWSTRMEEHGEFLYTYNATIKNPFALVSHFTSQLQHSLQQIRMQHSVHRWSEKQMRKSVTPCWVPFTDYLPVFEKG</sequence>
<dbReference type="EMBL" id="BPLR01003731">
    <property type="protein sequence ID" value="GIX88066.1"/>
    <property type="molecule type" value="Genomic_DNA"/>
</dbReference>
<evidence type="ECO:0000313" key="2">
    <source>
        <dbReference type="Proteomes" id="UP001054945"/>
    </source>
</evidence>
<proteinExistence type="predicted"/>
<gene>
    <name evidence="1" type="ORF">CEXT_787681</name>
</gene>
<accession>A0AAV4NTG4</accession>
<protein>
    <submittedName>
        <fullName evidence="1">Uncharacterized protein</fullName>
    </submittedName>
</protein>
<dbReference type="Proteomes" id="UP001054945">
    <property type="component" value="Unassembled WGS sequence"/>
</dbReference>
<organism evidence="1 2">
    <name type="scientific">Caerostris extrusa</name>
    <name type="common">Bark spider</name>
    <name type="synonym">Caerostris bankana</name>
    <dbReference type="NCBI Taxonomy" id="172846"/>
    <lineage>
        <taxon>Eukaryota</taxon>
        <taxon>Metazoa</taxon>
        <taxon>Ecdysozoa</taxon>
        <taxon>Arthropoda</taxon>
        <taxon>Chelicerata</taxon>
        <taxon>Arachnida</taxon>
        <taxon>Araneae</taxon>
        <taxon>Araneomorphae</taxon>
        <taxon>Entelegynae</taxon>
        <taxon>Araneoidea</taxon>
        <taxon>Araneidae</taxon>
        <taxon>Caerostris</taxon>
    </lineage>
</organism>
<keyword evidence="2" id="KW-1185">Reference proteome</keyword>